<dbReference type="InterPro" id="IPR036570">
    <property type="entry name" value="HORMA_dom_sf"/>
</dbReference>
<dbReference type="SUPFAM" id="SSF57903">
    <property type="entry name" value="FYVE/PHD zinc finger"/>
    <property type="match status" value="1"/>
</dbReference>
<dbReference type="PROSITE" id="PS50815">
    <property type="entry name" value="HORMA"/>
    <property type="match status" value="1"/>
</dbReference>
<organism evidence="8 9">
    <name type="scientific">Hebeloma cylindrosporum</name>
    <dbReference type="NCBI Taxonomy" id="76867"/>
    <lineage>
        <taxon>Eukaryota</taxon>
        <taxon>Fungi</taxon>
        <taxon>Dikarya</taxon>
        <taxon>Basidiomycota</taxon>
        <taxon>Agaricomycotina</taxon>
        <taxon>Agaricomycetes</taxon>
        <taxon>Agaricomycetidae</taxon>
        <taxon>Agaricales</taxon>
        <taxon>Agaricineae</taxon>
        <taxon>Hymenogastraceae</taxon>
        <taxon>Hebeloma</taxon>
    </lineage>
</organism>
<feature type="domain" description="HORMA" evidence="7">
    <location>
        <begin position="41"/>
        <end position="299"/>
    </location>
</feature>
<evidence type="ECO:0000256" key="3">
    <source>
        <dbReference type="ARBA" id="ARBA00022454"/>
    </source>
</evidence>
<evidence type="ECO:0000256" key="6">
    <source>
        <dbReference type="SAM" id="MobiDB-lite"/>
    </source>
</evidence>
<keyword evidence="3" id="KW-0158">Chromosome</keyword>
<evidence type="ECO:0000256" key="5">
    <source>
        <dbReference type="ARBA" id="ARBA00023254"/>
    </source>
</evidence>
<dbReference type="SUPFAM" id="SSF56019">
    <property type="entry name" value="The spindle assembly checkpoint protein mad2"/>
    <property type="match status" value="1"/>
</dbReference>
<dbReference type="InterPro" id="IPR003511">
    <property type="entry name" value="HORMA_dom"/>
</dbReference>
<gene>
    <name evidence="8" type="ORF">M413DRAFT_86715</name>
</gene>
<dbReference type="PROSITE" id="PS51257">
    <property type="entry name" value="PROKAR_LIPOPROTEIN"/>
    <property type="match status" value="1"/>
</dbReference>
<dbReference type="STRING" id="686832.A0A0C2Z6J6"/>
<evidence type="ECO:0000256" key="4">
    <source>
        <dbReference type="ARBA" id="ARBA00023242"/>
    </source>
</evidence>
<dbReference type="AlphaFoldDB" id="A0A0C2Z6J6"/>
<feature type="compositionally biased region" description="Low complexity" evidence="6">
    <location>
        <begin position="459"/>
        <end position="474"/>
    </location>
</feature>
<dbReference type="HOGENOM" id="CLU_014668_0_0_1"/>
<dbReference type="PANTHER" id="PTHR48225:SF7">
    <property type="entry name" value="MEIOSIS-SPECIFIC PROTEIN HOP1"/>
    <property type="match status" value="1"/>
</dbReference>
<keyword evidence="4" id="KW-0539">Nucleus</keyword>
<dbReference type="Proteomes" id="UP000053424">
    <property type="component" value="Unassembled WGS sequence"/>
</dbReference>
<feature type="region of interest" description="Disordered" evidence="6">
    <location>
        <begin position="452"/>
        <end position="474"/>
    </location>
</feature>
<sequence>MSCDWERDRIVEDAFPFPSLIISCGMQHQQTRNATQSVSQTQSLAAVQTLLRAGLGTITFLRNLLPEDNFTRSHFTSVEEPEGGSSQPDGSQESMTSRKNVNGFRIMTITRGYTDEADRLLNYLEYGIFDALEKRYLRSFIFGIYLDTKDPNNIVEAYTFNFKYYTVPGSGIVLPMMSLGDGHNSFSKHSRKTKEDPIAKAIKNGKAPTLRDVKLSVKTLLKTLIQAMNNMDILPRRRFATFKVFYTDQTPLDYEPPNFQAGDVDKDRWYFMTHDLDEVPDRCSIGKIETGHHSVNLSVTSIASFLPSSTEHDDAIFSGTTSISTHLSLTPHQEATACKDQAEKQLEDAEKRNVVWPVEDCIELSDPDAEGEDDPDYLRQPDGIYVKVDTIAPIGFRNKEGNIDPVALQEHAEARFEGVSENAPRYLHEIATEQNARDSNFEETQPLLLTPKTNTMKRPTSLTSAASFSSVSTPPTSPFMGFDPEMMKNMSLGAPEAVDIEMLDFETQRTHEGARQTLESIQSFPETVKGDSIQNPSLEGPEQSDSGLQCECGISTEAECCFCEGGCKRWFHVWCMGYHATDDPRMPTQFICFDCRIRADITWELIKIDLYPRMLTKFKDLALFRRAIKVAQKEESFSSKAFSNSYGGDAVLAGQMLKRLVDEEFVLQESVALDDMGLLVTTRTKKNKTKGKEASKHPKTRKNMQKVQYVFNYEIEEKPQYLENFMPNDQAVETRLIGLAEMTQLGKLSRTPRNAHEETQTQEDTQYPAIRMGNAGSESAKRVLPQNELNPDSELARPLKKIKMSVALGVDLAE</sequence>
<dbReference type="EMBL" id="KN831768">
    <property type="protein sequence ID" value="KIM48812.1"/>
    <property type="molecule type" value="Genomic_DNA"/>
</dbReference>
<dbReference type="Pfam" id="PF02301">
    <property type="entry name" value="HORMA"/>
    <property type="match status" value="1"/>
</dbReference>
<feature type="compositionally biased region" description="Polar residues" evidence="6">
    <location>
        <begin position="84"/>
        <end position="97"/>
    </location>
</feature>
<reference evidence="8 9" key="1">
    <citation type="submission" date="2014-04" db="EMBL/GenBank/DDBJ databases">
        <authorList>
            <consortium name="DOE Joint Genome Institute"/>
            <person name="Kuo A."/>
            <person name="Gay G."/>
            <person name="Dore J."/>
            <person name="Kohler A."/>
            <person name="Nagy L.G."/>
            <person name="Floudas D."/>
            <person name="Copeland A."/>
            <person name="Barry K.W."/>
            <person name="Cichocki N."/>
            <person name="Veneault-Fourrey C."/>
            <person name="LaButti K."/>
            <person name="Lindquist E.A."/>
            <person name="Lipzen A."/>
            <person name="Lundell T."/>
            <person name="Morin E."/>
            <person name="Murat C."/>
            <person name="Sun H."/>
            <person name="Tunlid A."/>
            <person name="Henrissat B."/>
            <person name="Grigoriev I.V."/>
            <person name="Hibbett D.S."/>
            <person name="Martin F."/>
            <person name="Nordberg H.P."/>
            <person name="Cantor M.N."/>
            <person name="Hua S.X."/>
        </authorList>
    </citation>
    <scope>NUCLEOTIDE SEQUENCE [LARGE SCALE GENOMIC DNA]</scope>
    <source>
        <strain evidence="9">h7</strain>
    </source>
</reference>
<dbReference type="GO" id="GO:0007130">
    <property type="term" value="P:synaptonemal complex assembly"/>
    <property type="evidence" value="ECO:0007669"/>
    <property type="project" value="TreeGrafter"/>
</dbReference>
<evidence type="ECO:0000313" key="9">
    <source>
        <dbReference type="Proteomes" id="UP000053424"/>
    </source>
</evidence>
<dbReference type="Gene3D" id="3.30.900.10">
    <property type="entry name" value="HORMA domain"/>
    <property type="match status" value="1"/>
</dbReference>
<reference evidence="9" key="2">
    <citation type="submission" date="2015-01" db="EMBL/GenBank/DDBJ databases">
        <title>Evolutionary Origins and Diversification of the Mycorrhizal Mutualists.</title>
        <authorList>
            <consortium name="DOE Joint Genome Institute"/>
            <consortium name="Mycorrhizal Genomics Consortium"/>
            <person name="Kohler A."/>
            <person name="Kuo A."/>
            <person name="Nagy L.G."/>
            <person name="Floudas D."/>
            <person name="Copeland A."/>
            <person name="Barry K.W."/>
            <person name="Cichocki N."/>
            <person name="Veneault-Fourrey C."/>
            <person name="LaButti K."/>
            <person name="Lindquist E.A."/>
            <person name="Lipzen A."/>
            <person name="Lundell T."/>
            <person name="Morin E."/>
            <person name="Murat C."/>
            <person name="Riley R."/>
            <person name="Ohm R."/>
            <person name="Sun H."/>
            <person name="Tunlid A."/>
            <person name="Henrissat B."/>
            <person name="Grigoriev I.V."/>
            <person name="Hibbett D.S."/>
            <person name="Martin F."/>
        </authorList>
    </citation>
    <scope>NUCLEOTIDE SEQUENCE [LARGE SCALE GENOMIC DNA]</scope>
    <source>
        <strain evidence="9">h7</strain>
    </source>
</reference>
<feature type="compositionally biased region" description="Polar residues" evidence="6">
    <location>
        <begin position="532"/>
        <end position="542"/>
    </location>
</feature>
<protein>
    <recommendedName>
        <fullName evidence="7">HORMA domain-containing protein</fullName>
    </recommendedName>
</protein>
<name>A0A0C2Z6J6_HEBCY</name>
<proteinExistence type="predicted"/>
<evidence type="ECO:0000256" key="2">
    <source>
        <dbReference type="ARBA" id="ARBA00004286"/>
    </source>
</evidence>
<feature type="region of interest" description="Disordered" evidence="6">
    <location>
        <begin position="519"/>
        <end position="542"/>
    </location>
</feature>
<dbReference type="PANTHER" id="PTHR48225">
    <property type="entry name" value="HORMA DOMAIN-CONTAINING PROTEIN 1"/>
    <property type="match status" value="1"/>
</dbReference>
<dbReference type="GO" id="GO:0005634">
    <property type="term" value="C:nucleus"/>
    <property type="evidence" value="ECO:0007669"/>
    <property type="project" value="UniProtKB-SubCell"/>
</dbReference>
<dbReference type="InterPro" id="IPR011011">
    <property type="entry name" value="Znf_FYVE_PHD"/>
</dbReference>
<evidence type="ECO:0000256" key="1">
    <source>
        <dbReference type="ARBA" id="ARBA00004123"/>
    </source>
</evidence>
<keyword evidence="9" id="KW-1185">Reference proteome</keyword>
<dbReference type="InterPro" id="IPR013083">
    <property type="entry name" value="Znf_RING/FYVE/PHD"/>
</dbReference>
<dbReference type="GO" id="GO:0051598">
    <property type="term" value="P:meiotic recombination checkpoint signaling"/>
    <property type="evidence" value="ECO:0007669"/>
    <property type="project" value="TreeGrafter"/>
</dbReference>
<dbReference type="InterPro" id="IPR051294">
    <property type="entry name" value="HORMA_MeioticProgression"/>
</dbReference>
<evidence type="ECO:0000313" key="8">
    <source>
        <dbReference type="EMBL" id="KIM48812.1"/>
    </source>
</evidence>
<dbReference type="GO" id="GO:0005694">
    <property type="term" value="C:chromosome"/>
    <property type="evidence" value="ECO:0007669"/>
    <property type="project" value="UniProtKB-SubCell"/>
</dbReference>
<dbReference type="Gene3D" id="3.30.40.10">
    <property type="entry name" value="Zinc/RING finger domain, C3HC4 (zinc finger)"/>
    <property type="match status" value="1"/>
</dbReference>
<accession>A0A0C2Z6J6</accession>
<evidence type="ECO:0000259" key="7">
    <source>
        <dbReference type="PROSITE" id="PS50815"/>
    </source>
</evidence>
<dbReference type="OrthoDB" id="1928087at2759"/>
<comment type="subcellular location">
    <subcellularLocation>
        <location evidence="2">Chromosome</location>
    </subcellularLocation>
    <subcellularLocation>
        <location evidence="1">Nucleus</location>
    </subcellularLocation>
</comment>
<keyword evidence="5" id="KW-0469">Meiosis</keyword>
<feature type="region of interest" description="Disordered" evidence="6">
    <location>
        <begin position="76"/>
        <end position="97"/>
    </location>
</feature>